<dbReference type="GO" id="GO:0017000">
    <property type="term" value="P:antibiotic biosynthetic process"/>
    <property type="evidence" value="ECO:0007669"/>
    <property type="project" value="UniProtKB-ARBA"/>
</dbReference>
<feature type="domain" description="Carrier" evidence="4">
    <location>
        <begin position="1"/>
        <end position="57"/>
    </location>
</feature>
<dbReference type="KEGG" id="sle:sle_06540"/>
<dbReference type="AlphaFoldDB" id="A0A0F7VRI8"/>
<dbReference type="PROSITE" id="PS00012">
    <property type="entry name" value="PHOSPHOPANTETHEINE"/>
    <property type="match status" value="1"/>
</dbReference>
<dbReference type="Pfam" id="PF00668">
    <property type="entry name" value="Condensation"/>
    <property type="match status" value="1"/>
</dbReference>
<organism evidence="5 6">
    <name type="scientific">Streptomyces leeuwenhoekii</name>
    <dbReference type="NCBI Taxonomy" id="1437453"/>
    <lineage>
        <taxon>Bacteria</taxon>
        <taxon>Bacillati</taxon>
        <taxon>Actinomycetota</taxon>
        <taxon>Actinomycetes</taxon>
        <taxon>Kitasatosporales</taxon>
        <taxon>Streptomycetaceae</taxon>
        <taxon>Streptomyces</taxon>
    </lineage>
</organism>
<comment type="cofactor">
    <cofactor evidence="1">
        <name>pantetheine 4'-phosphate</name>
        <dbReference type="ChEBI" id="CHEBI:47942"/>
    </cofactor>
</comment>
<dbReference type="Pfam" id="PF00550">
    <property type="entry name" value="PP-binding"/>
    <property type="match status" value="1"/>
</dbReference>
<gene>
    <name evidence="5" type="primary">sle_06540</name>
</gene>
<name>A0A0F7VRI8_STRLW</name>
<dbReference type="Proteomes" id="UP000035016">
    <property type="component" value="Chromosome Chromosome"/>
</dbReference>
<evidence type="ECO:0000256" key="3">
    <source>
        <dbReference type="ARBA" id="ARBA00022553"/>
    </source>
</evidence>
<accession>A0A0F7VRI8</accession>
<keyword evidence="3" id="KW-0597">Phosphoprotein</keyword>
<dbReference type="FunFam" id="3.30.559.10:FF:000012">
    <property type="entry name" value="Non-ribosomal peptide synthetase"/>
    <property type="match status" value="1"/>
</dbReference>
<proteinExistence type="predicted"/>
<dbReference type="SUPFAM" id="SSF52777">
    <property type="entry name" value="CoA-dependent acyltransferases"/>
    <property type="match status" value="1"/>
</dbReference>
<evidence type="ECO:0000256" key="1">
    <source>
        <dbReference type="ARBA" id="ARBA00001957"/>
    </source>
</evidence>
<reference evidence="5 6" key="1">
    <citation type="submission" date="2015-02" db="EMBL/GenBank/DDBJ databases">
        <authorList>
            <person name="Gomez-Escribano P.J."/>
        </authorList>
    </citation>
    <scope>NUCLEOTIDE SEQUENCE [LARGE SCALE GENOMIC DNA]</scope>
    <source>
        <strain evidence="6">C34 (DSM 42122 / NRRL B-24963)</strain>
    </source>
</reference>
<dbReference type="SUPFAM" id="SSF47336">
    <property type="entry name" value="ACP-like"/>
    <property type="match status" value="1"/>
</dbReference>
<evidence type="ECO:0000313" key="6">
    <source>
        <dbReference type="Proteomes" id="UP000035016"/>
    </source>
</evidence>
<evidence type="ECO:0000256" key="2">
    <source>
        <dbReference type="ARBA" id="ARBA00022450"/>
    </source>
</evidence>
<dbReference type="GO" id="GO:0005829">
    <property type="term" value="C:cytosol"/>
    <property type="evidence" value="ECO:0007669"/>
    <property type="project" value="TreeGrafter"/>
</dbReference>
<dbReference type="InterPro" id="IPR009081">
    <property type="entry name" value="PP-bd_ACP"/>
</dbReference>
<dbReference type="EMBL" id="LN831790">
    <property type="protein sequence ID" value="CQR60117.1"/>
    <property type="molecule type" value="Genomic_DNA"/>
</dbReference>
<evidence type="ECO:0000259" key="4">
    <source>
        <dbReference type="PROSITE" id="PS50075"/>
    </source>
</evidence>
<dbReference type="InterPro" id="IPR020806">
    <property type="entry name" value="PKS_PP-bd"/>
</dbReference>
<protein>
    <submittedName>
        <fullName evidence="5">Dimodular nonribosomal peptide synthase</fullName>
    </submittedName>
</protein>
<dbReference type="Gene3D" id="1.10.1200.10">
    <property type="entry name" value="ACP-like"/>
    <property type="match status" value="1"/>
</dbReference>
<keyword evidence="2" id="KW-0596">Phosphopantetheine</keyword>
<dbReference type="PROSITE" id="PS50075">
    <property type="entry name" value="CARRIER"/>
    <property type="match status" value="1"/>
</dbReference>
<sequence length="267" mass="29327">MPRVGVDDGFFALGGHSLLATRLISRVRTVLGVELPIAVLFETPTVAGLAEWLRTAQAGVRPTLVRAAWPEVVPLSFAQRRLWFVHRLEGPSAMYNIPLALRLSGELDVAALRAALGDLVARHESLRTVFPRRARAAQQVVLEPDAHGELLSVVDGDPEEIDEMLRAAAGHAFDLAAELPLRATLFVVRPDEHVLLLLLHHIAGDGWSMAPLSRDLAAAYEARRRGRAPEWEPLPVQYAEYTLWQRDVLGDPDDPGSRYARQLAGSG</sequence>
<dbReference type="InterPro" id="IPR006162">
    <property type="entry name" value="Ppantetheine_attach_site"/>
</dbReference>
<dbReference type="InterPro" id="IPR036736">
    <property type="entry name" value="ACP-like_sf"/>
</dbReference>
<dbReference type="GO" id="GO:0003824">
    <property type="term" value="F:catalytic activity"/>
    <property type="evidence" value="ECO:0007669"/>
    <property type="project" value="InterPro"/>
</dbReference>
<evidence type="ECO:0000313" key="5">
    <source>
        <dbReference type="EMBL" id="CQR60117.1"/>
    </source>
</evidence>
<dbReference type="PANTHER" id="PTHR45527">
    <property type="entry name" value="NONRIBOSOMAL PEPTIDE SYNTHETASE"/>
    <property type="match status" value="1"/>
</dbReference>
<dbReference type="SMART" id="SM00823">
    <property type="entry name" value="PKS_PP"/>
    <property type="match status" value="1"/>
</dbReference>
<dbReference type="GO" id="GO:0043041">
    <property type="term" value="P:amino acid activation for nonribosomal peptide biosynthetic process"/>
    <property type="evidence" value="ECO:0007669"/>
    <property type="project" value="TreeGrafter"/>
</dbReference>
<dbReference type="GO" id="GO:0044550">
    <property type="term" value="P:secondary metabolite biosynthetic process"/>
    <property type="evidence" value="ECO:0007669"/>
    <property type="project" value="TreeGrafter"/>
</dbReference>
<dbReference type="GO" id="GO:0031177">
    <property type="term" value="F:phosphopantetheine binding"/>
    <property type="evidence" value="ECO:0007669"/>
    <property type="project" value="InterPro"/>
</dbReference>
<dbReference type="InterPro" id="IPR001242">
    <property type="entry name" value="Condensation_dom"/>
</dbReference>
<dbReference type="Gene3D" id="3.30.559.10">
    <property type="entry name" value="Chloramphenicol acetyltransferase-like domain"/>
    <property type="match status" value="1"/>
</dbReference>
<dbReference type="InterPro" id="IPR023213">
    <property type="entry name" value="CAT-like_dom_sf"/>
</dbReference>
<dbReference type="PANTHER" id="PTHR45527:SF1">
    <property type="entry name" value="FATTY ACID SYNTHASE"/>
    <property type="match status" value="1"/>
</dbReference>
<dbReference type="GO" id="GO:0008610">
    <property type="term" value="P:lipid biosynthetic process"/>
    <property type="evidence" value="ECO:0007669"/>
    <property type="project" value="UniProtKB-ARBA"/>
</dbReference>